<dbReference type="KEGG" id="apra:G3A50_16250"/>
<protein>
    <submittedName>
        <fullName evidence="2">NAD(P)H-dependent oxidoreductase</fullName>
    </submittedName>
</protein>
<dbReference type="InterPro" id="IPR050712">
    <property type="entry name" value="NAD(P)H-dep_reductase"/>
</dbReference>
<evidence type="ECO:0000259" key="1">
    <source>
        <dbReference type="Pfam" id="PF03358"/>
    </source>
</evidence>
<dbReference type="SUPFAM" id="SSF52218">
    <property type="entry name" value="Flavoproteins"/>
    <property type="match status" value="1"/>
</dbReference>
<dbReference type="Gene3D" id="3.40.50.360">
    <property type="match status" value="1"/>
</dbReference>
<dbReference type="GO" id="GO:0016491">
    <property type="term" value="F:oxidoreductase activity"/>
    <property type="evidence" value="ECO:0007669"/>
    <property type="project" value="InterPro"/>
</dbReference>
<dbReference type="PANTHER" id="PTHR30543:SF21">
    <property type="entry name" value="NAD(P)H-DEPENDENT FMN REDUCTASE LOT6"/>
    <property type="match status" value="1"/>
</dbReference>
<dbReference type="PANTHER" id="PTHR30543">
    <property type="entry name" value="CHROMATE REDUCTASE"/>
    <property type="match status" value="1"/>
</dbReference>
<feature type="domain" description="NADPH-dependent FMN reductase-like" evidence="1">
    <location>
        <begin position="8"/>
        <end position="152"/>
    </location>
</feature>
<dbReference type="EMBL" id="CP048630">
    <property type="protein sequence ID" value="QIB35085.1"/>
    <property type="molecule type" value="Genomic_DNA"/>
</dbReference>
<dbReference type="GO" id="GO:0005829">
    <property type="term" value="C:cytosol"/>
    <property type="evidence" value="ECO:0007669"/>
    <property type="project" value="TreeGrafter"/>
</dbReference>
<evidence type="ECO:0000313" key="2">
    <source>
        <dbReference type="EMBL" id="QIB35085.1"/>
    </source>
</evidence>
<sequence>MTDRSPVKLLGISGSLRAGSFSTAVLEALSAALGSNVQMSVFRLNDVALYNQDEDNEHPPAGAAALRAAIAAADGVILASPEYNYGTTGAMKNAIDWGSRPYARGALLGKPALVITSSPGSTGGIRAQAQLRETLSAAGARVVPYPHLAIPGVAEKVKDGVFVDDKTREFVLGGVNALLAEIALIATKAA</sequence>
<accession>A0A6P1YPV9</accession>
<organism evidence="2 3">
    <name type="scientific">Ancylobacter pratisalsi</name>
    <dbReference type="NCBI Taxonomy" id="1745854"/>
    <lineage>
        <taxon>Bacteria</taxon>
        <taxon>Pseudomonadati</taxon>
        <taxon>Pseudomonadota</taxon>
        <taxon>Alphaproteobacteria</taxon>
        <taxon>Hyphomicrobiales</taxon>
        <taxon>Xanthobacteraceae</taxon>
        <taxon>Ancylobacter</taxon>
    </lineage>
</organism>
<dbReference type="InterPro" id="IPR005025">
    <property type="entry name" value="FMN_Rdtase-like_dom"/>
</dbReference>
<name>A0A6P1YPV9_9HYPH</name>
<evidence type="ECO:0000313" key="3">
    <source>
        <dbReference type="Proteomes" id="UP000464751"/>
    </source>
</evidence>
<dbReference type="AlphaFoldDB" id="A0A6P1YPV9"/>
<dbReference type="Pfam" id="PF03358">
    <property type="entry name" value="FMN_red"/>
    <property type="match status" value="1"/>
</dbReference>
<dbReference type="GO" id="GO:0010181">
    <property type="term" value="F:FMN binding"/>
    <property type="evidence" value="ECO:0007669"/>
    <property type="project" value="TreeGrafter"/>
</dbReference>
<reference evidence="2 3" key="1">
    <citation type="submission" date="2020-02" db="EMBL/GenBank/DDBJ databases">
        <authorList>
            <person name="Li G."/>
        </authorList>
    </citation>
    <scope>NUCLEOTIDE SEQUENCE [LARGE SCALE GENOMIC DNA]</scope>
    <source>
        <strain evidence="2 3">DSM 102029</strain>
    </source>
</reference>
<proteinExistence type="predicted"/>
<dbReference type="InterPro" id="IPR029039">
    <property type="entry name" value="Flavoprotein-like_sf"/>
</dbReference>
<dbReference type="Proteomes" id="UP000464751">
    <property type="component" value="Chromosome"/>
</dbReference>
<keyword evidence="3" id="KW-1185">Reference proteome</keyword>
<dbReference type="RefSeq" id="WP_163076230.1">
    <property type="nucleotide sequence ID" value="NZ_CP048630.1"/>
</dbReference>
<gene>
    <name evidence="2" type="ORF">G3A50_16250</name>
</gene>